<feature type="binding site" evidence="4">
    <location>
        <position position="10"/>
    </location>
    <ligand>
        <name>Mg(2+)</name>
        <dbReference type="ChEBI" id="CHEBI:18420"/>
    </ligand>
</feature>
<accession>A0A161PJ50</accession>
<dbReference type="PANTHER" id="PTHR18901">
    <property type="entry name" value="2-DEOXYGLUCOSE-6-PHOSPHATE PHOSPHATASE 2"/>
    <property type="match status" value="1"/>
</dbReference>
<dbReference type="GO" id="GO:0000287">
    <property type="term" value="F:magnesium ion binding"/>
    <property type="evidence" value="ECO:0007669"/>
    <property type="project" value="InterPro"/>
</dbReference>
<dbReference type="Proteomes" id="UP000075806">
    <property type="component" value="Unassembled WGS sequence"/>
</dbReference>
<feature type="binding site" evidence="3">
    <location>
        <position position="146"/>
    </location>
    <ligand>
        <name>substrate</name>
    </ligand>
</feature>
<feature type="site" description="Important for catalytic activity and assists the phosphoryl transfer reaction to Asp8 by balancing charge and orienting the reacting groups" evidence="5">
    <location>
        <position position="115"/>
    </location>
</feature>
<dbReference type="InterPro" id="IPR041492">
    <property type="entry name" value="HAD_2"/>
</dbReference>
<feature type="binding site" evidence="3">
    <location>
        <position position="77"/>
    </location>
    <ligand>
        <name>substrate</name>
    </ligand>
</feature>
<feature type="binding site" evidence="3">
    <location>
        <begin position="45"/>
        <end position="50"/>
    </location>
    <ligand>
        <name>substrate</name>
    </ligand>
</feature>
<keyword evidence="7" id="KW-1185">Reference proteome</keyword>
<dbReference type="NCBIfam" id="TIGR02009">
    <property type="entry name" value="PGMB-YQAB-SF"/>
    <property type="match status" value="1"/>
</dbReference>
<dbReference type="AlphaFoldDB" id="A0A161PJ50"/>
<feature type="active site" description="Proton donor/acceptor" evidence="2">
    <location>
        <position position="10"/>
    </location>
</feature>
<feature type="binding site" evidence="4">
    <location>
        <position position="12"/>
    </location>
    <ligand>
        <name>Mg(2+)</name>
        <dbReference type="ChEBI" id="CHEBI:18420"/>
    </ligand>
</feature>
<evidence type="ECO:0000256" key="4">
    <source>
        <dbReference type="PIRSR" id="PIRSR610972-3"/>
    </source>
</evidence>
<gene>
    <name evidence="6" type="ORF">AZF04_07180</name>
</gene>
<evidence type="ECO:0000313" key="6">
    <source>
        <dbReference type="EMBL" id="KYG29301.1"/>
    </source>
</evidence>
<dbReference type="Gene3D" id="1.10.150.240">
    <property type="entry name" value="Putative phosphatase, domain 2"/>
    <property type="match status" value="1"/>
</dbReference>
<proteinExistence type="inferred from homology"/>
<keyword evidence="4" id="KW-0479">Metal-binding</keyword>
<dbReference type="InterPro" id="IPR023198">
    <property type="entry name" value="PGP-like_dom2"/>
</dbReference>
<dbReference type="SFLD" id="SFLDS00003">
    <property type="entry name" value="Haloacid_Dehalogenase"/>
    <property type="match status" value="1"/>
</dbReference>
<organism evidence="6 7">
    <name type="scientific">Alkalihalobacillus trypoxylicola</name>
    <dbReference type="NCBI Taxonomy" id="519424"/>
    <lineage>
        <taxon>Bacteria</taxon>
        <taxon>Bacillati</taxon>
        <taxon>Bacillota</taxon>
        <taxon>Bacilli</taxon>
        <taxon>Bacillales</taxon>
        <taxon>Bacillaceae</taxon>
        <taxon>Alkalihalobacillus</taxon>
    </lineage>
</organism>
<feature type="site" description="Important for catalytic activity and assists the phosphoryl transfer reaction to Asp8 by balancing charge and orienting the reacting groups" evidence="5">
    <location>
        <position position="146"/>
    </location>
</feature>
<evidence type="ECO:0000313" key="7">
    <source>
        <dbReference type="Proteomes" id="UP000075806"/>
    </source>
</evidence>
<dbReference type="SFLD" id="SFLDG01129">
    <property type="entry name" value="C1.5:_HAD__Beta-PGM__Phosphata"/>
    <property type="match status" value="1"/>
</dbReference>
<dbReference type="InterPro" id="IPR006439">
    <property type="entry name" value="HAD-SF_hydro_IA"/>
</dbReference>
<feature type="binding site" evidence="3">
    <location>
        <begin position="10"/>
        <end position="12"/>
    </location>
    <ligand>
        <name>substrate</name>
    </ligand>
</feature>
<sequence>MSLIKGVILDMDGVIANTLELQFEVNLELAKKLNIDFTREDNQLLQGLSRRETVKSMIKRSDLEMDHNLIEELSTLKNDRYQKLIQNLTKEDIMPGMESFIKELYQRNIPIAVASASQNAKKVIHSLQLESYISYIVDVKTLKKGKPDPEIFLTAAKAIQIEPRDCVAVEDGDAGMLGILKTEMFSVGIGNSEILQKANWTIPNTSELTYKRLINKL</sequence>
<dbReference type="OrthoDB" id="9797743at2"/>
<dbReference type="InterPro" id="IPR036412">
    <property type="entry name" value="HAD-like_sf"/>
</dbReference>
<dbReference type="Pfam" id="PF13419">
    <property type="entry name" value="HAD_2"/>
    <property type="match status" value="1"/>
</dbReference>
<comment type="cofactor">
    <cofactor evidence="4">
        <name>Mg(2+)</name>
        <dbReference type="ChEBI" id="CHEBI:18420"/>
    </cofactor>
    <text evidence="4">Binds 2 magnesium ions per subunit.</text>
</comment>
<dbReference type="InterPro" id="IPR010976">
    <property type="entry name" value="B-phosphoglucomutase_hydrolase"/>
</dbReference>
<dbReference type="NCBIfam" id="TIGR01990">
    <property type="entry name" value="bPGM"/>
    <property type="match status" value="1"/>
</dbReference>
<dbReference type="InterPro" id="IPR010972">
    <property type="entry name" value="Beta-PGM"/>
</dbReference>
<name>A0A161PJ50_9BACI</name>
<reference evidence="6" key="1">
    <citation type="submission" date="2016-02" db="EMBL/GenBank/DDBJ databases">
        <title>Genome sequence of Bacillus trypoxylicola KCTC 13244(T).</title>
        <authorList>
            <person name="Jeong H."/>
            <person name="Park S.-H."/>
            <person name="Choi S.-K."/>
        </authorList>
    </citation>
    <scope>NUCLEOTIDE SEQUENCE [LARGE SCALE GENOMIC DNA]</scope>
    <source>
        <strain evidence="6">KCTC 13244</strain>
    </source>
</reference>
<evidence type="ECO:0000256" key="3">
    <source>
        <dbReference type="PIRSR" id="PIRSR610972-2"/>
    </source>
</evidence>
<keyword evidence="4" id="KW-0460">Magnesium</keyword>
<dbReference type="Gene3D" id="3.40.50.1000">
    <property type="entry name" value="HAD superfamily/HAD-like"/>
    <property type="match status" value="1"/>
</dbReference>
<protein>
    <recommendedName>
        <fullName evidence="8">Beta-phosphoglucomutase</fullName>
    </recommendedName>
</protein>
<dbReference type="NCBIfam" id="TIGR01509">
    <property type="entry name" value="HAD-SF-IA-v3"/>
    <property type="match status" value="1"/>
</dbReference>
<evidence type="ECO:0008006" key="8">
    <source>
        <dbReference type="Google" id="ProtNLM"/>
    </source>
</evidence>
<dbReference type="GO" id="GO:0005975">
    <property type="term" value="P:carbohydrate metabolic process"/>
    <property type="evidence" value="ECO:0007669"/>
    <property type="project" value="InterPro"/>
</dbReference>
<dbReference type="STRING" id="519424.AZF04_07180"/>
<feature type="binding site" evidence="4">
    <location>
        <position position="170"/>
    </location>
    <ligand>
        <name>Mg(2+)</name>
        <dbReference type="ChEBI" id="CHEBI:18420"/>
    </ligand>
</feature>
<comment type="similarity">
    <text evidence="1">Belongs to the HAD-like hydrolase superfamily. CbbY/CbbZ/Gph/YieH family.</text>
</comment>
<feature type="binding site" evidence="4">
    <location>
        <position position="171"/>
    </location>
    <ligand>
        <name>Mg(2+)</name>
        <dbReference type="ChEBI" id="CHEBI:18420"/>
    </ligand>
</feature>
<dbReference type="RefSeq" id="WP_061949111.1">
    <property type="nucleotide sequence ID" value="NZ_LTAO01000023.1"/>
</dbReference>
<dbReference type="PANTHER" id="PTHR18901:SF38">
    <property type="entry name" value="PSEUDOURIDINE-5'-PHOSPHATASE"/>
    <property type="match status" value="1"/>
</dbReference>
<feature type="binding site" evidence="3">
    <location>
        <begin position="115"/>
        <end position="119"/>
    </location>
    <ligand>
        <name>substrate</name>
    </ligand>
</feature>
<evidence type="ECO:0000256" key="2">
    <source>
        <dbReference type="PIRSR" id="PIRSR610972-1"/>
    </source>
</evidence>
<dbReference type="EMBL" id="LTAO01000023">
    <property type="protein sequence ID" value="KYG29301.1"/>
    <property type="molecule type" value="Genomic_DNA"/>
</dbReference>
<evidence type="ECO:0000256" key="5">
    <source>
        <dbReference type="PIRSR" id="PIRSR610972-4"/>
    </source>
</evidence>
<dbReference type="InterPro" id="IPR023214">
    <property type="entry name" value="HAD_sf"/>
</dbReference>
<dbReference type="GO" id="GO:0008801">
    <property type="term" value="F:beta-phosphoglucomutase activity"/>
    <property type="evidence" value="ECO:0007669"/>
    <property type="project" value="InterPro"/>
</dbReference>
<evidence type="ECO:0000256" key="1">
    <source>
        <dbReference type="ARBA" id="ARBA00006171"/>
    </source>
</evidence>
<dbReference type="SUPFAM" id="SSF56784">
    <property type="entry name" value="HAD-like"/>
    <property type="match status" value="1"/>
</dbReference>
<comment type="caution">
    <text evidence="6">The sequence shown here is derived from an EMBL/GenBank/DDBJ whole genome shotgun (WGS) entry which is preliminary data.</text>
</comment>
<feature type="active site" description="Proton donor/acceptor" evidence="2">
    <location>
        <position position="12"/>
    </location>
</feature>